<organism evidence="3 4">
    <name type="scientific">Hymenobacter glaciei</name>
    <dbReference type="NCBI Taxonomy" id="877209"/>
    <lineage>
        <taxon>Bacteria</taxon>
        <taxon>Pseudomonadati</taxon>
        <taxon>Bacteroidota</taxon>
        <taxon>Cytophagia</taxon>
        <taxon>Cytophagales</taxon>
        <taxon>Hymenobacteraceae</taxon>
        <taxon>Hymenobacter</taxon>
    </lineage>
</organism>
<reference evidence="4" key="1">
    <citation type="journal article" date="2019" name="Int. J. Syst. Evol. Microbiol.">
        <title>The Global Catalogue of Microorganisms (GCM) 10K type strain sequencing project: providing services to taxonomists for standard genome sequencing and annotation.</title>
        <authorList>
            <consortium name="The Broad Institute Genomics Platform"/>
            <consortium name="The Broad Institute Genome Sequencing Center for Infectious Disease"/>
            <person name="Wu L."/>
            <person name="Ma J."/>
        </authorList>
    </citation>
    <scope>NUCLEOTIDE SEQUENCE [LARGE SCALE GENOMIC DNA]</scope>
    <source>
        <strain evidence="4">JCM 17225</strain>
    </source>
</reference>
<evidence type="ECO:0000259" key="2">
    <source>
        <dbReference type="Pfam" id="PF14267"/>
    </source>
</evidence>
<dbReference type="Proteomes" id="UP001501469">
    <property type="component" value="Unassembled WGS sequence"/>
</dbReference>
<dbReference type="InterPro" id="IPR029464">
    <property type="entry name" value="HSDR_N"/>
</dbReference>
<dbReference type="InterPro" id="IPR025579">
    <property type="entry name" value="DUF4357"/>
</dbReference>
<protein>
    <recommendedName>
        <fullName evidence="5">Type I restriction enzyme R protein N-terminal domain-containing protein</fullName>
    </recommendedName>
</protein>
<gene>
    <name evidence="3" type="ORF">GCM10022409_11260</name>
</gene>
<proteinExistence type="predicted"/>
<keyword evidence="4" id="KW-1185">Reference proteome</keyword>
<accession>A0ABP7TQB9</accession>
<evidence type="ECO:0000313" key="3">
    <source>
        <dbReference type="EMBL" id="GAA4028901.1"/>
    </source>
</evidence>
<evidence type="ECO:0000259" key="1">
    <source>
        <dbReference type="Pfam" id="PF13588"/>
    </source>
</evidence>
<dbReference type="RefSeq" id="WP_345051379.1">
    <property type="nucleotide sequence ID" value="NZ_BAABDK010000010.1"/>
</dbReference>
<sequence length="379" mass="42173">MHEILLDIRQRLLNNEYHNEEHVRLALVARVVQALGWDIWNPTEVYTEFKATKKEDNTRVDVALFTHDFEATAVFIECKAVGAFAADLAAVEKQLRDYNRDHTALFTVITDGRHWRFYFSFTSGEFKDKLFCKFDLLEDGIEEMAGYLETFLHRENILNRSARQKAEAYLMLGKKERAMKDVLPDAQKLVSLPPFPALPQALVSLLAAKGLTITAAEAQAFLVGGSFAPAVPAALAIPKSIIAKSTSTAATKSVAAKQPKSSANVSRTGESVEFVLVLNRLSIRAIADWDSATRKLRVRAGSTAMLRDRDSLTGASVALRKQLLEEKILMPLSDRLEFRQDYTFDSAMQAAAVVCGYSVNAKQAWRDPADKPLADYLNG</sequence>
<evidence type="ECO:0008006" key="5">
    <source>
        <dbReference type="Google" id="ProtNLM"/>
    </source>
</evidence>
<evidence type="ECO:0000313" key="4">
    <source>
        <dbReference type="Proteomes" id="UP001501469"/>
    </source>
</evidence>
<dbReference type="EMBL" id="BAABDK010000010">
    <property type="protein sequence ID" value="GAA4028901.1"/>
    <property type="molecule type" value="Genomic_DNA"/>
</dbReference>
<name>A0ABP7TQB9_9BACT</name>
<dbReference type="Pfam" id="PF13588">
    <property type="entry name" value="HSDR_N_2"/>
    <property type="match status" value="1"/>
</dbReference>
<feature type="domain" description="Type I restriction enzyme R protein N-terminal" evidence="1">
    <location>
        <begin position="19"/>
        <end position="117"/>
    </location>
</feature>
<comment type="caution">
    <text evidence="3">The sequence shown here is derived from an EMBL/GenBank/DDBJ whole genome shotgun (WGS) entry which is preliminary data.</text>
</comment>
<feature type="domain" description="DUF4357" evidence="2">
    <location>
        <begin position="320"/>
        <end position="373"/>
    </location>
</feature>
<dbReference type="Pfam" id="PF14267">
    <property type="entry name" value="DUF4357"/>
    <property type="match status" value="1"/>
</dbReference>